<proteinExistence type="predicted"/>
<dbReference type="Proteomes" id="UP000494117">
    <property type="component" value="Unassembled WGS sequence"/>
</dbReference>
<dbReference type="AlphaFoldDB" id="A0A6S7E6G1"/>
<dbReference type="RefSeq" id="WP_175208881.1">
    <property type="nucleotide sequence ID" value="NZ_CADILG010000034.1"/>
</dbReference>
<evidence type="ECO:0000313" key="3">
    <source>
        <dbReference type="Proteomes" id="UP000494117"/>
    </source>
</evidence>
<feature type="region of interest" description="Disordered" evidence="1">
    <location>
        <begin position="41"/>
        <end position="72"/>
    </location>
</feature>
<reference evidence="2 3" key="1">
    <citation type="submission" date="2020-04" db="EMBL/GenBank/DDBJ databases">
        <authorList>
            <person name="De Canck E."/>
        </authorList>
    </citation>
    <scope>NUCLEOTIDE SEQUENCE [LARGE SCALE GENOMIC DNA]</scope>
    <source>
        <strain evidence="2 3">LMG 26858</strain>
    </source>
</reference>
<protein>
    <submittedName>
        <fullName evidence="2">Uncharacterized protein</fullName>
    </submittedName>
</protein>
<organism evidence="2 3">
    <name type="scientific">Achromobacter anxifer</name>
    <dbReference type="NCBI Taxonomy" id="1287737"/>
    <lineage>
        <taxon>Bacteria</taxon>
        <taxon>Pseudomonadati</taxon>
        <taxon>Pseudomonadota</taxon>
        <taxon>Betaproteobacteria</taxon>
        <taxon>Burkholderiales</taxon>
        <taxon>Alcaligenaceae</taxon>
        <taxon>Achromobacter</taxon>
    </lineage>
</organism>
<sequence length="72" mass="7666">MMNALLLCMLGAFAIACMFALVLLRKPGVMLYDWIATRAAKSPAVSRQGSRAAAVQPARSGRIASSQALSRQ</sequence>
<gene>
    <name evidence="2" type="ORF">LMG26858_04110</name>
</gene>
<keyword evidence="3" id="KW-1185">Reference proteome</keyword>
<name>A0A6S7E6G1_9BURK</name>
<dbReference type="EMBL" id="CADILG010000034">
    <property type="protein sequence ID" value="CAB3898612.1"/>
    <property type="molecule type" value="Genomic_DNA"/>
</dbReference>
<accession>A0A6S7E6G1</accession>
<evidence type="ECO:0000256" key="1">
    <source>
        <dbReference type="SAM" id="MobiDB-lite"/>
    </source>
</evidence>
<evidence type="ECO:0000313" key="2">
    <source>
        <dbReference type="EMBL" id="CAB3898612.1"/>
    </source>
</evidence>
<feature type="compositionally biased region" description="Polar residues" evidence="1">
    <location>
        <begin position="63"/>
        <end position="72"/>
    </location>
</feature>